<dbReference type="SUPFAM" id="SSF52540">
    <property type="entry name" value="P-loop containing nucleoside triphosphate hydrolases"/>
    <property type="match status" value="2"/>
</dbReference>
<keyword evidence="7" id="KW-1185">Reference proteome</keyword>
<dbReference type="InterPro" id="IPR049052">
    <property type="entry name" value="nSTAND1"/>
</dbReference>
<dbReference type="InterPro" id="IPR019775">
    <property type="entry name" value="WD40_repeat_CS"/>
</dbReference>
<dbReference type="InterPro" id="IPR001680">
    <property type="entry name" value="WD40_rpt"/>
</dbReference>
<feature type="repeat" description="WD" evidence="3">
    <location>
        <begin position="924"/>
        <end position="958"/>
    </location>
</feature>
<evidence type="ECO:0000256" key="2">
    <source>
        <dbReference type="ARBA" id="ARBA00022737"/>
    </source>
</evidence>
<feature type="domain" description="HTH cro/C1-type" evidence="5">
    <location>
        <begin position="21"/>
        <end position="77"/>
    </location>
</feature>
<gene>
    <name evidence="6" type="ORF">WDV06_30645</name>
</gene>
<keyword evidence="1 3" id="KW-0853">WD repeat</keyword>
<dbReference type="EMBL" id="JBBDHD010000126">
    <property type="protein sequence ID" value="MFH7599425.1"/>
    <property type="molecule type" value="Genomic_DNA"/>
</dbReference>
<feature type="region of interest" description="Disordered" evidence="4">
    <location>
        <begin position="727"/>
        <end position="871"/>
    </location>
</feature>
<evidence type="ECO:0000256" key="3">
    <source>
        <dbReference type="PROSITE-ProRule" id="PRU00221"/>
    </source>
</evidence>
<dbReference type="PRINTS" id="PR00320">
    <property type="entry name" value="GPROTEINBRPT"/>
</dbReference>
<feature type="compositionally biased region" description="Low complexity" evidence="4">
    <location>
        <begin position="754"/>
        <end position="796"/>
    </location>
</feature>
<dbReference type="PANTHER" id="PTHR19879:SF9">
    <property type="entry name" value="TRANSCRIPTION INITIATION FACTOR TFIID SUBUNIT 5"/>
    <property type="match status" value="1"/>
</dbReference>
<dbReference type="Pfam" id="PF20703">
    <property type="entry name" value="nSTAND1"/>
    <property type="match status" value="1"/>
</dbReference>
<dbReference type="InterPro" id="IPR001387">
    <property type="entry name" value="Cro/C1-type_HTH"/>
</dbReference>
<accession>A0ABW7PLZ0</accession>
<dbReference type="InterPro" id="IPR027417">
    <property type="entry name" value="P-loop_NTPase"/>
</dbReference>
<dbReference type="SMART" id="SM00530">
    <property type="entry name" value="HTH_XRE"/>
    <property type="match status" value="1"/>
</dbReference>
<dbReference type="PROSITE" id="PS00678">
    <property type="entry name" value="WD_REPEATS_1"/>
    <property type="match status" value="1"/>
</dbReference>
<evidence type="ECO:0000256" key="1">
    <source>
        <dbReference type="ARBA" id="ARBA00022574"/>
    </source>
</evidence>
<dbReference type="SMART" id="SM00320">
    <property type="entry name" value="WD40"/>
    <property type="match status" value="7"/>
</dbReference>
<sequence length="1096" mass="111507">MARKERPLEGEDGPLREFATALRRLRHEAGSPPYRDMSARAHYSVATLSGAAAGRRLPSLDVTLSYVRACGGDPGEWERRWHAAAAELAAAGSGPPEAAPTGAGAAQGLPYVGLAPFRTEDAGLFFGRERLVEDLFTALTRHRVVALVGASGAGKSSLLHAGLLPRLHADAPAPSVTVLTPGPHPLDRARAALAEDGGAGAVAAGERVLVVDQFEEVFTVCADPAERSRFVTGLVGAARRPGSGLRVVLGVRADFYAHCTRHPELVDVLREAQVVVGPMSAAELRRAVVEPARRAGLTVEGGLQATLVAHAHGQVGVLPLLSHSLLETWRRRRGAALTLDGFHAAGGFEGALAQSAEALYDSLSVAQQRLARQVFVHLIALGEGTEDTKRPVARAELGQDADTRTVLARAAALRLLTLDHGAVELTHEALIRAWPRLRGWLGDDRERLRRHRQLAEAARAWEAVGRDPGALLRGAPLALARELTAGGDGAVLTAGEARFLAACTAAEAAAGDSARRRTRRLRLLVGALAALVVVAAVATGSAVRAEDEVTRQRNDAVAVNLAETSAAVAAAEPGLAVQLGLTAYRLSPTARTRDGLLSALMTSFSAHDKEVVAVAYRPDGRQLATASGDRTARLWRTGGTGRPTPVATLTGHGAPLRALAYRPDGRTLATAAADGGVRLWDVSDPARAALAAELPAREADVRALAFSPDGRTLATAGSAGGVHLWDISPAPATPGPSDAWAADRPSGASAADRPSGAWAADGASGTSATGGPSGAWAADGPSGASAAGGTSAPTRLGGPGAPTGPRAPSGPTAPTGLTAPAGPTAPTGPAGPASAAAGTPAVGPGAPDGATATAGASGAGGPRAAPEAPAPRVAEAGVVTGHRDTVRAVAFSPDGRVLATGGEDATVRLTDVSDRARPAPLAVLGGHDPAAFSVAFAPDGRTLATASGGRTPVRLWDLADPHRPAPLATLTGHTDVVGAVAFSPDGRSLASASDDRTVRLWGVVRGARPAALVTLTGHVTAVGSVAFSPDGAVLASGGYDTTLRLADTGLDRALAGACAHTGPRITRAQWASYMPYLDYSPPCSGLERPPSPDPAP</sequence>
<dbReference type="PROSITE" id="PS50082">
    <property type="entry name" value="WD_REPEATS_2"/>
    <property type="match status" value="7"/>
</dbReference>
<feature type="repeat" description="WD" evidence="3">
    <location>
        <begin position="649"/>
        <end position="690"/>
    </location>
</feature>
<name>A0ABW7PLZ0_9ACTN</name>
<organism evidence="6 7">
    <name type="scientific">Streptomyces racemochromogenes</name>
    <dbReference type="NCBI Taxonomy" id="67353"/>
    <lineage>
        <taxon>Bacteria</taxon>
        <taxon>Bacillati</taxon>
        <taxon>Actinomycetota</taxon>
        <taxon>Actinomycetes</taxon>
        <taxon>Kitasatosporales</taxon>
        <taxon>Streptomycetaceae</taxon>
        <taxon>Streptomyces</taxon>
    </lineage>
</organism>
<evidence type="ECO:0000313" key="7">
    <source>
        <dbReference type="Proteomes" id="UP001610631"/>
    </source>
</evidence>
<proteinExistence type="predicted"/>
<dbReference type="CDD" id="cd00200">
    <property type="entry name" value="WD40"/>
    <property type="match status" value="1"/>
</dbReference>
<feature type="compositionally biased region" description="Low complexity" evidence="4">
    <location>
        <begin position="803"/>
        <end position="871"/>
    </location>
</feature>
<dbReference type="Proteomes" id="UP001610631">
    <property type="component" value="Unassembled WGS sequence"/>
</dbReference>
<keyword evidence="2" id="KW-0677">Repeat</keyword>
<evidence type="ECO:0000259" key="5">
    <source>
        <dbReference type="SMART" id="SM00530"/>
    </source>
</evidence>
<dbReference type="InterPro" id="IPR020472">
    <property type="entry name" value="WD40_PAC1"/>
</dbReference>
<feature type="repeat" description="WD" evidence="3">
    <location>
        <begin position="694"/>
        <end position="728"/>
    </location>
</feature>
<comment type="caution">
    <text evidence="6">The sequence shown here is derived from an EMBL/GenBank/DDBJ whole genome shotgun (WGS) entry which is preliminary data.</text>
</comment>
<dbReference type="Gene3D" id="2.130.10.10">
    <property type="entry name" value="YVTN repeat-like/Quinoprotein amine dehydrogenase"/>
    <property type="match status" value="2"/>
</dbReference>
<evidence type="ECO:0000256" key="4">
    <source>
        <dbReference type="SAM" id="MobiDB-lite"/>
    </source>
</evidence>
<dbReference type="RefSeq" id="WP_395513065.1">
    <property type="nucleotide sequence ID" value="NZ_JBBDHD010000126.1"/>
</dbReference>
<dbReference type="PROSITE" id="PS50294">
    <property type="entry name" value="WD_REPEATS_REGION"/>
    <property type="match status" value="6"/>
</dbReference>
<feature type="repeat" description="WD" evidence="3">
    <location>
        <begin position="604"/>
        <end position="635"/>
    </location>
</feature>
<dbReference type="SUPFAM" id="SSF50978">
    <property type="entry name" value="WD40 repeat-like"/>
    <property type="match status" value="2"/>
</dbReference>
<dbReference type="Pfam" id="PF00400">
    <property type="entry name" value="WD40"/>
    <property type="match status" value="7"/>
</dbReference>
<feature type="repeat" description="WD" evidence="3">
    <location>
        <begin position="879"/>
        <end position="913"/>
    </location>
</feature>
<feature type="repeat" description="WD" evidence="3">
    <location>
        <begin position="1015"/>
        <end position="1047"/>
    </location>
</feature>
<protein>
    <recommendedName>
        <fullName evidence="5">HTH cro/C1-type domain-containing protein</fullName>
    </recommendedName>
</protein>
<dbReference type="PANTHER" id="PTHR19879">
    <property type="entry name" value="TRANSCRIPTION INITIATION FACTOR TFIID"/>
    <property type="match status" value="1"/>
</dbReference>
<evidence type="ECO:0000313" key="6">
    <source>
        <dbReference type="EMBL" id="MFH7599425.1"/>
    </source>
</evidence>
<dbReference type="InterPro" id="IPR015943">
    <property type="entry name" value="WD40/YVTN_repeat-like_dom_sf"/>
</dbReference>
<reference evidence="6 7" key="1">
    <citation type="submission" date="2024-03" db="EMBL/GenBank/DDBJ databases">
        <title>Whole genome sequencing of Streptomyces racemochromogenes, to identify antimicrobial biosynthetic gene clusters.</title>
        <authorList>
            <person name="Suryawanshi P."/>
            <person name="Krishnaraj P.U."/>
            <person name="Arun Y.P."/>
            <person name="Suryawanshi M.P."/>
            <person name="Rakshit O."/>
        </authorList>
    </citation>
    <scope>NUCLEOTIDE SEQUENCE [LARGE SCALE GENOMIC DNA]</scope>
    <source>
        <strain evidence="6 7">AUDT626</strain>
    </source>
</reference>
<dbReference type="InterPro" id="IPR036322">
    <property type="entry name" value="WD40_repeat_dom_sf"/>
</dbReference>
<feature type="repeat" description="WD" evidence="3">
    <location>
        <begin position="970"/>
        <end position="1001"/>
    </location>
</feature>